<accession>A0AAD7KHA1</accession>
<gene>
    <name evidence="1" type="ORF">B0H16DRAFT_1445734</name>
</gene>
<evidence type="ECO:0000313" key="2">
    <source>
        <dbReference type="Proteomes" id="UP001215598"/>
    </source>
</evidence>
<proteinExistence type="predicted"/>
<organism evidence="1 2">
    <name type="scientific">Mycena metata</name>
    <dbReference type="NCBI Taxonomy" id="1033252"/>
    <lineage>
        <taxon>Eukaryota</taxon>
        <taxon>Fungi</taxon>
        <taxon>Dikarya</taxon>
        <taxon>Basidiomycota</taxon>
        <taxon>Agaricomycotina</taxon>
        <taxon>Agaricomycetes</taxon>
        <taxon>Agaricomycetidae</taxon>
        <taxon>Agaricales</taxon>
        <taxon>Marasmiineae</taxon>
        <taxon>Mycenaceae</taxon>
        <taxon>Mycena</taxon>
    </lineage>
</organism>
<keyword evidence="2" id="KW-1185">Reference proteome</keyword>
<dbReference type="AlphaFoldDB" id="A0AAD7KHA1"/>
<dbReference type="EMBL" id="JARKIB010000001">
    <property type="protein sequence ID" value="KAJ7785753.1"/>
    <property type="molecule type" value="Genomic_DNA"/>
</dbReference>
<sequence>MISTSFPFFIRFSEDKGLKGIESSGTGLPHARSLCLKFLFGVNKKCSTSATGEAGTRFGRCSAVRHNRDRPLLQPPGRVSGMATGEREAGDVTLVWGRDINQHSTPDARPAANVDRSESSHGECHLPYSLEYIGLSRFLQAMRLLDSGTSVDLGAVEGARFSGAFTPYRLAGDNILGHFTAAELQADGTGVESLHESIS</sequence>
<reference evidence="1" key="1">
    <citation type="submission" date="2023-03" db="EMBL/GenBank/DDBJ databases">
        <title>Massive genome expansion in bonnet fungi (Mycena s.s.) driven by repeated elements and novel gene families across ecological guilds.</title>
        <authorList>
            <consortium name="Lawrence Berkeley National Laboratory"/>
            <person name="Harder C.B."/>
            <person name="Miyauchi S."/>
            <person name="Viragh M."/>
            <person name="Kuo A."/>
            <person name="Thoen E."/>
            <person name="Andreopoulos B."/>
            <person name="Lu D."/>
            <person name="Skrede I."/>
            <person name="Drula E."/>
            <person name="Henrissat B."/>
            <person name="Morin E."/>
            <person name="Kohler A."/>
            <person name="Barry K."/>
            <person name="LaButti K."/>
            <person name="Morin E."/>
            <person name="Salamov A."/>
            <person name="Lipzen A."/>
            <person name="Mereny Z."/>
            <person name="Hegedus B."/>
            <person name="Baldrian P."/>
            <person name="Stursova M."/>
            <person name="Weitz H."/>
            <person name="Taylor A."/>
            <person name="Grigoriev I.V."/>
            <person name="Nagy L.G."/>
            <person name="Martin F."/>
            <person name="Kauserud H."/>
        </authorList>
    </citation>
    <scope>NUCLEOTIDE SEQUENCE</scope>
    <source>
        <strain evidence="1">CBHHK182m</strain>
    </source>
</reference>
<comment type="caution">
    <text evidence="1">The sequence shown here is derived from an EMBL/GenBank/DDBJ whole genome shotgun (WGS) entry which is preliminary data.</text>
</comment>
<dbReference type="Proteomes" id="UP001215598">
    <property type="component" value="Unassembled WGS sequence"/>
</dbReference>
<name>A0AAD7KHA1_9AGAR</name>
<protein>
    <submittedName>
        <fullName evidence="1">Uncharacterized protein</fullName>
    </submittedName>
</protein>
<evidence type="ECO:0000313" key="1">
    <source>
        <dbReference type="EMBL" id="KAJ7785753.1"/>
    </source>
</evidence>